<name>A0A8K0UFI1_9AGAR</name>
<dbReference type="EMBL" id="JAEVFJ010000044">
    <property type="protein sequence ID" value="KAH8085430.1"/>
    <property type="molecule type" value="Genomic_DNA"/>
</dbReference>
<reference evidence="1" key="1">
    <citation type="journal article" date="2021" name="New Phytol.">
        <title>Evolutionary innovations through gain and loss of genes in the ectomycorrhizal Boletales.</title>
        <authorList>
            <person name="Wu G."/>
            <person name="Miyauchi S."/>
            <person name="Morin E."/>
            <person name="Kuo A."/>
            <person name="Drula E."/>
            <person name="Varga T."/>
            <person name="Kohler A."/>
            <person name="Feng B."/>
            <person name="Cao Y."/>
            <person name="Lipzen A."/>
            <person name="Daum C."/>
            <person name="Hundley H."/>
            <person name="Pangilinan J."/>
            <person name="Johnson J."/>
            <person name="Barry K."/>
            <person name="LaButti K."/>
            <person name="Ng V."/>
            <person name="Ahrendt S."/>
            <person name="Min B."/>
            <person name="Choi I.G."/>
            <person name="Park H."/>
            <person name="Plett J.M."/>
            <person name="Magnuson J."/>
            <person name="Spatafora J.W."/>
            <person name="Nagy L.G."/>
            <person name="Henrissat B."/>
            <person name="Grigoriev I.V."/>
            <person name="Yang Z.L."/>
            <person name="Xu J."/>
            <person name="Martin F.M."/>
        </authorList>
    </citation>
    <scope>NUCLEOTIDE SEQUENCE</scope>
    <source>
        <strain evidence="1">KKN 215</strain>
    </source>
</reference>
<accession>A0A8K0UFI1</accession>
<organism evidence="1 2">
    <name type="scientific">Cristinia sonorae</name>
    <dbReference type="NCBI Taxonomy" id="1940300"/>
    <lineage>
        <taxon>Eukaryota</taxon>
        <taxon>Fungi</taxon>
        <taxon>Dikarya</taxon>
        <taxon>Basidiomycota</taxon>
        <taxon>Agaricomycotina</taxon>
        <taxon>Agaricomycetes</taxon>
        <taxon>Agaricomycetidae</taxon>
        <taxon>Agaricales</taxon>
        <taxon>Pleurotineae</taxon>
        <taxon>Stephanosporaceae</taxon>
        <taxon>Cristinia</taxon>
    </lineage>
</organism>
<proteinExistence type="predicted"/>
<comment type="caution">
    <text evidence="1">The sequence shown here is derived from an EMBL/GenBank/DDBJ whole genome shotgun (WGS) entry which is preliminary data.</text>
</comment>
<evidence type="ECO:0000313" key="2">
    <source>
        <dbReference type="Proteomes" id="UP000813824"/>
    </source>
</evidence>
<evidence type="ECO:0000313" key="1">
    <source>
        <dbReference type="EMBL" id="KAH8085430.1"/>
    </source>
</evidence>
<gene>
    <name evidence="1" type="ORF">BXZ70DRAFT_1045635</name>
</gene>
<keyword evidence="2" id="KW-1185">Reference proteome</keyword>
<protein>
    <submittedName>
        <fullName evidence="1">Uncharacterized protein</fullName>
    </submittedName>
</protein>
<sequence>MFWMYDEGVFELLRKLKGMEDFIYPHTKKEIWIIVKKVVAIFSKSGLPSALFGNTACLAWGCSRSQKDIDFVVMTTLHTTKALKDLLVREDNNKFFFRTVRGHRATSRHLFYRLDNDIHKLTPTMMFYAQTMVTMATMAFQIYVSRVLKNKGITCIQLTCCFQGPSQFKPQF</sequence>
<dbReference type="AlphaFoldDB" id="A0A8K0UFI1"/>
<dbReference type="Proteomes" id="UP000813824">
    <property type="component" value="Unassembled WGS sequence"/>
</dbReference>